<protein>
    <submittedName>
        <fullName evidence="1">Uncharacterized protein</fullName>
    </submittedName>
</protein>
<dbReference type="AlphaFoldDB" id="A0AB34JA09"/>
<reference evidence="1 2" key="1">
    <citation type="journal article" date="2024" name="Science">
        <title>Giant polyketide synthase enzymes in the biosynthesis of giant marine polyether toxins.</title>
        <authorList>
            <person name="Fallon T.R."/>
            <person name="Shende V.V."/>
            <person name="Wierzbicki I.H."/>
            <person name="Pendleton A.L."/>
            <person name="Watervoot N.F."/>
            <person name="Auber R.P."/>
            <person name="Gonzalez D.J."/>
            <person name="Wisecaver J.H."/>
            <person name="Moore B.S."/>
        </authorList>
    </citation>
    <scope>NUCLEOTIDE SEQUENCE [LARGE SCALE GENOMIC DNA]</scope>
    <source>
        <strain evidence="1 2">12B1</strain>
    </source>
</reference>
<comment type="caution">
    <text evidence="1">The sequence shown here is derived from an EMBL/GenBank/DDBJ whole genome shotgun (WGS) entry which is preliminary data.</text>
</comment>
<dbReference type="Proteomes" id="UP001515480">
    <property type="component" value="Unassembled WGS sequence"/>
</dbReference>
<proteinExistence type="predicted"/>
<evidence type="ECO:0000313" key="2">
    <source>
        <dbReference type="Proteomes" id="UP001515480"/>
    </source>
</evidence>
<organism evidence="1 2">
    <name type="scientific">Prymnesium parvum</name>
    <name type="common">Toxic golden alga</name>
    <dbReference type="NCBI Taxonomy" id="97485"/>
    <lineage>
        <taxon>Eukaryota</taxon>
        <taxon>Haptista</taxon>
        <taxon>Haptophyta</taxon>
        <taxon>Prymnesiophyceae</taxon>
        <taxon>Prymnesiales</taxon>
        <taxon>Prymnesiaceae</taxon>
        <taxon>Prymnesium</taxon>
    </lineage>
</organism>
<keyword evidence="2" id="KW-1185">Reference proteome</keyword>
<gene>
    <name evidence="1" type="ORF">AB1Y20_002757</name>
</gene>
<sequence>MSGVSFINFDLRCCTERRASKEAVSAIKNKWAQTRQLRDGTDNDLFFDLLGKWVPVAPRKELGRKLTGTLEFWADNNMSAELVAIIGVRREQQFKGTAGWMASRTADGKAEIKVIWNSKEDLLNEDSGATGSSFEYSPDEGIIVFSGIGFRHDVTFESHLHDIGRSRDMTELSQGHRGFFNTTQFCTQPSRCLGATHFPRRQIFSDRCFGA</sequence>
<dbReference type="EMBL" id="JBGBPQ010000010">
    <property type="protein sequence ID" value="KAL1518465.1"/>
    <property type="molecule type" value="Genomic_DNA"/>
</dbReference>
<name>A0AB34JA09_PRYPA</name>
<accession>A0AB34JA09</accession>
<evidence type="ECO:0000313" key="1">
    <source>
        <dbReference type="EMBL" id="KAL1518465.1"/>
    </source>
</evidence>